<organism evidence="1 2">
    <name type="scientific">Acinetobacter entericus</name>
    <dbReference type="NCBI Taxonomy" id="2989714"/>
    <lineage>
        <taxon>Bacteria</taxon>
        <taxon>Pseudomonadati</taxon>
        <taxon>Pseudomonadota</taxon>
        <taxon>Gammaproteobacteria</taxon>
        <taxon>Moraxellales</taxon>
        <taxon>Moraxellaceae</taxon>
        <taxon>Acinetobacter</taxon>
    </lineage>
</organism>
<protein>
    <submittedName>
        <fullName evidence="1">Uncharacterized protein</fullName>
    </submittedName>
</protein>
<evidence type="ECO:0000313" key="2">
    <source>
        <dbReference type="Proteomes" id="UP001209682"/>
    </source>
</evidence>
<gene>
    <name evidence="1" type="ORF">OKC24_18320</name>
</gene>
<dbReference type="RefSeq" id="WP_265466145.1">
    <property type="nucleotide sequence ID" value="NZ_JAPEQW010000046.1"/>
</dbReference>
<accession>A0ABT3NQ38</accession>
<proteinExistence type="predicted"/>
<sequence length="264" mass="30059">MILAKRLIMCLLKDKWSSWNLNADVTVTNGIAHYTAYKTNQRDYYDSYADLDLTAAIVRSLHDDDMQQWQAVIDACNELTGVTNWTFDTHNSWVLYEVVPINFPFLQRIWIAPAYGSSDPDFALYFDNPEGACRALSEYFALQSPANKYVYRYTGPIIDHGTYSNAECYYGSTIDGGTTSTQMTDSFNPHYDPNYTPTFNSISFEKIAEKIISNTSSSNQAISLLAEAYLENVAKSIFAANESKQFVRMADLIEKFELNKFLRI</sequence>
<dbReference type="EMBL" id="JAPEQW010000046">
    <property type="protein sequence ID" value="MCW8041085.1"/>
    <property type="molecule type" value="Genomic_DNA"/>
</dbReference>
<name>A0ABT3NQ38_9GAMM</name>
<evidence type="ECO:0000313" key="1">
    <source>
        <dbReference type="EMBL" id="MCW8041085.1"/>
    </source>
</evidence>
<dbReference type="Proteomes" id="UP001209682">
    <property type="component" value="Unassembled WGS sequence"/>
</dbReference>
<keyword evidence="2" id="KW-1185">Reference proteome</keyword>
<comment type="caution">
    <text evidence="1">The sequence shown here is derived from an EMBL/GenBank/DDBJ whole genome shotgun (WGS) entry which is preliminary data.</text>
</comment>
<reference evidence="1 2" key="1">
    <citation type="submission" date="2022-11" db="EMBL/GenBank/DDBJ databases">
        <title>Acinetobacter entericus sp. nov., isolated from the gut of the plastic-eating larvae of the Coleoptera insect Zophobas atratus.</title>
        <authorList>
            <person name="Dong X."/>
            <person name="Yang Y."/>
        </authorList>
    </citation>
    <scope>NUCLEOTIDE SEQUENCE [LARGE SCALE GENOMIC DNA]</scope>
    <source>
        <strain evidence="1 2">BIT-DXN8</strain>
    </source>
</reference>